<accession>A0A4D6NFE0</accession>
<dbReference type="EMBL" id="CP039354">
    <property type="protein sequence ID" value="QCE11641.1"/>
    <property type="molecule type" value="Genomic_DNA"/>
</dbReference>
<name>A0A4D6NFE0_VIGUN</name>
<evidence type="ECO:0000313" key="2">
    <source>
        <dbReference type="Proteomes" id="UP000501690"/>
    </source>
</evidence>
<organism evidence="1 2">
    <name type="scientific">Vigna unguiculata</name>
    <name type="common">Cowpea</name>
    <dbReference type="NCBI Taxonomy" id="3917"/>
    <lineage>
        <taxon>Eukaryota</taxon>
        <taxon>Viridiplantae</taxon>
        <taxon>Streptophyta</taxon>
        <taxon>Embryophyta</taxon>
        <taxon>Tracheophyta</taxon>
        <taxon>Spermatophyta</taxon>
        <taxon>Magnoliopsida</taxon>
        <taxon>eudicotyledons</taxon>
        <taxon>Gunneridae</taxon>
        <taxon>Pentapetalae</taxon>
        <taxon>rosids</taxon>
        <taxon>fabids</taxon>
        <taxon>Fabales</taxon>
        <taxon>Fabaceae</taxon>
        <taxon>Papilionoideae</taxon>
        <taxon>50 kb inversion clade</taxon>
        <taxon>NPAAA clade</taxon>
        <taxon>indigoferoid/millettioid clade</taxon>
        <taxon>Phaseoleae</taxon>
        <taxon>Vigna</taxon>
    </lineage>
</organism>
<gene>
    <name evidence="1" type="ORF">DEO72_LG10g2876</name>
</gene>
<proteinExistence type="predicted"/>
<reference evidence="1 2" key="1">
    <citation type="submission" date="2019-04" db="EMBL/GenBank/DDBJ databases">
        <title>An improved genome assembly and genetic linkage map for asparagus bean, Vigna unguiculata ssp. sesquipedialis.</title>
        <authorList>
            <person name="Xia Q."/>
            <person name="Zhang R."/>
            <person name="Dong Y."/>
        </authorList>
    </citation>
    <scope>NUCLEOTIDE SEQUENCE [LARGE SCALE GENOMIC DNA]</scope>
    <source>
        <tissue evidence="1">Leaf</tissue>
    </source>
</reference>
<keyword evidence="2" id="KW-1185">Reference proteome</keyword>
<evidence type="ECO:0000313" key="1">
    <source>
        <dbReference type="EMBL" id="QCE11641.1"/>
    </source>
</evidence>
<dbReference type="AlphaFoldDB" id="A0A4D6NFE0"/>
<dbReference type="Proteomes" id="UP000501690">
    <property type="component" value="Linkage Group LG10"/>
</dbReference>
<sequence length="158" mass="18532">MGPSEPPLSHLWYHVPPKFVAEGIDEFLFVRNDEYLQHAIQWHSMMVPTTTIYFYVNFMKVEKCDNFAVVHVPPHVDDHHAQQMMMLLHMDCGRSKLSLLEADPILLRNLDFKDIYATTVVQKVVFHHKLQTYFVCLVLTLKKLNSLFPPYLMVEVQC</sequence>
<protein>
    <submittedName>
        <fullName evidence="1">Uncharacterized protein</fullName>
    </submittedName>
</protein>